<dbReference type="PROSITE" id="PS50112">
    <property type="entry name" value="PAS"/>
    <property type="match status" value="1"/>
</dbReference>
<feature type="domain" description="PAS" evidence="7">
    <location>
        <begin position="21"/>
        <end position="60"/>
    </location>
</feature>
<dbReference type="SMART" id="SM00283">
    <property type="entry name" value="MA"/>
    <property type="match status" value="1"/>
</dbReference>
<dbReference type="Gene3D" id="1.10.287.950">
    <property type="entry name" value="Methyl-accepting chemotaxis protein"/>
    <property type="match status" value="1"/>
</dbReference>
<sequence>MRKNLPVTNHERTFPPDVKLISTTDLKGKIVHCNKAFIDISGFSKEELIGSPHNLVRHPDMPPEAFAVMWEHLKKGKPWMGMVKNRSKNGDYYWVDAYVTPVTEKGTVVGYESVRTSPDRKAVARAEALYSRIRGGKKQLTLPTHVMAWSIALLAIIVMLGMTMTDHAELAWVPLLVGALGLVIYFAMTLAKINKVMSAALGGAFTHPLAAKTYSDHSLAVGLLEVAAKSQSQHLDTVLTRIEEESNEVSERSKFGLSQTQSATQKIDMQQHETQEVAAAMQQMTATVSDVSQHVQSTADGAKESKSLAKKGSKTLDETQASIQSLANLVGQIGDSVSDLSKQSEGIAEVALMIDQIAEQTNLLALNAAIEAARAGEHGRGFAVVADEVRQLAQRTQGSTQEIHQIIERLRNGAQESVRIASTGRDSAAEGLAKMGIAQEALTAIVDSVTTISDMAVQMAAAVEEQAHVSEDINQQLVRISDLAVGTKAEADAAMDSMEQLQKVSSDMHELVVRFK</sequence>
<dbReference type="NCBIfam" id="TIGR00229">
    <property type="entry name" value="sensory_box"/>
    <property type="match status" value="1"/>
</dbReference>
<reference evidence="9" key="1">
    <citation type="journal article" date="2019" name="Int. J. Syst. Evol. Microbiol.">
        <title>The Global Catalogue of Microorganisms (GCM) 10K type strain sequencing project: providing services to taxonomists for standard genome sequencing and annotation.</title>
        <authorList>
            <consortium name="The Broad Institute Genomics Platform"/>
            <consortium name="The Broad Institute Genome Sequencing Center for Infectious Disease"/>
            <person name="Wu L."/>
            <person name="Ma J."/>
        </authorList>
    </citation>
    <scope>NUCLEOTIDE SEQUENCE [LARGE SCALE GENOMIC DNA]</scope>
    <source>
        <strain evidence="9">JCM 30774</strain>
    </source>
</reference>
<feature type="transmembrane region" description="Helical" evidence="5">
    <location>
        <begin position="170"/>
        <end position="188"/>
    </location>
</feature>
<dbReference type="RefSeq" id="WP_377368128.1">
    <property type="nucleotide sequence ID" value="NZ_JBHTMN010000014.1"/>
</dbReference>
<dbReference type="CDD" id="cd11386">
    <property type="entry name" value="MCP_signal"/>
    <property type="match status" value="1"/>
</dbReference>
<name>A0ABW4B3L8_9GAMM</name>
<evidence type="ECO:0000256" key="5">
    <source>
        <dbReference type="SAM" id="Phobius"/>
    </source>
</evidence>
<dbReference type="Pfam" id="PF00015">
    <property type="entry name" value="MCPsignal"/>
    <property type="match status" value="1"/>
</dbReference>
<dbReference type="Pfam" id="PF08447">
    <property type="entry name" value="PAS_3"/>
    <property type="match status" value="1"/>
</dbReference>
<evidence type="ECO:0000256" key="3">
    <source>
        <dbReference type="ARBA" id="ARBA00029447"/>
    </source>
</evidence>
<organism evidence="8 9">
    <name type="scientific">Rhodanobacter aciditrophus</name>
    <dbReference type="NCBI Taxonomy" id="1623218"/>
    <lineage>
        <taxon>Bacteria</taxon>
        <taxon>Pseudomonadati</taxon>
        <taxon>Pseudomonadota</taxon>
        <taxon>Gammaproteobacteria</taxon>
        <taxon>Lysobacterales</taxon>
        <taxon>Rhodanobacteraceae</taxon>
        <taxon>Rhodanobacter</taxon>
    </lineage>
</organism>
<gene>
    <name evidence="8" type="ORF">ACFQ45_12335</name>
</gene>
<dbReference type="PRINTS" id="PR00260">
    <property type="entry name" value="CHEMTRNSDUCR"/>
</dbReference>
<dbReference type="InterPro" id="IPR004090">
    <property type="entry name" value="Chemotax_Me-accpt_rcpt"/>
</dbReference>
<dbReference type="InterPro" id="IPR004089">
    <property type="entry name" value="MCPsignal_dom"/>
</dbReference>
<evidence type="ECO:0000313" key="8">
    <source>
        <dbReference type="EMBL" id="MFD1384163.1"/>
    </source>
</evidence>
<keyword evidence="5" id="KW-1133">Transmembrane helix</keyword>
<comment type="subcellular location">
    <subcellularLocation>
        <location evidence="1">Membrane</location>
    </subcellularLocation>
</comment>
<keyword evidence="5" id="KW-0812">Transmembrane</keyword>
<keyword evidence="9" id="KW-1185">Reference proteome</keyword>
<evidence type="ECO:0000259" key="7">
    <source>
        <dbReference type="PROSITE" id="PS50112"/>
    </source>
</evidence>
<dbReference type="SUPFAM" id="SSF58104">
    <property type="entry name" value="Methyl-accepting chemotaxis protein (MCP) signaling domain"/>
    <property type="match status" value="1"/>
</dbReference>
<dbReference type="SUPFAM" id="SSF55785">
    <property type="entry name" value="PYP-like sensor domain (PAS domain)"/>
    <property type="match status" value="1"/>
</dbReference>
<dbReference type="CDD" id="cd00130">
    <property type="entry name" value="PAS"/>
    <property type="match status" value="1"/>
</dbReference>
<evidence type="ECO:0000256" key="4">
    <source>
        <dbReference type="PROSITE-ProRule" id="PRU00284"/>
    </source>
</evidence>
<evidence type="ECO:0000313" key="9">
    <source>
        <dbReference type="Proteomes" id="UP001597059"/>
    </source>
</evidence>
<evidence type="ECO:0000259" key="6">
    <source>
        <dbReference type="PROSITE" id="PS50111"/>
    </source>
</evidence>
<proteinExistence type="inferred from homology"/>
<dbReference type="EMBL" id="JBHTMN010000014">
    <property type="protein sequence ID" value="MFD1384163.1"/>
    <property type="molecule type" value="Genomic_DNA"/>
</dbReference>
<evidence type="ECO:0000256" key="2">
    <source>
        <dbReference type="ARBA" id="ARBA00023224"/>
    </source>
</evidence>
<keyword evidence="5" id="KW-0472">Membrane</keyword>
<dbReference type="InterPro" id="IPR013655">
    <property type="entry name" value="PAS_fold_3"/>
</dbReference>
<comment type="caution">
    <text evidence="8">The sequence shown here is derived from an EMBL/GenBank/DDBJ whole genome shotgun (WGS) entry which is preliminary data.</text>
</comment>
<dbReference type="PANTHER" id="PTHR32089">
    <property type="entry name" value="METHYL-ACCEPTING CHEMOTAXIS PROTEIN MCPB"/>
    <property type="match status" value="1"/>
</dbReference>
<dbReference type="PROSITE" id="PS50111">
    <property type="entry name" value="CHEMOTAXIS_TRANSDUC_2"/>
    <property type="match status" value="1"/>
</dbReference>
<feature type="domain" description="Methyl-accepting transducer" evidence="6">
    <location>
        <begin position="245"/>
        <end position="481"/>
    </location>
</feature>
<dbReference type="Proteomes" id="UP001597059">
    <property type="component" value="Unassembled WGS sequence"/>
</dbReference>
<dbReference type="InterPro" id="IPR000014">
    <property type="entry name" value="PAS"/>
</dbReference>
<dbReference type="PANTHER" id="PTHR32089:SF74">
    <property type="entry name" value="METHYL-ACCEPTING CHEMOTAXIS PROTEIN AER"/>
    <property type="match status" value="1"/>
</dbReference>
<protein>
    <submittedName>
        <fullName evidence="8">Methyl-accepting chemotaxis protein</fullName>
    </submittedName>
</protein>
<dbReference type="Gene3D" id="3.30.450.20">
    <property type="entry name" value="PAS domain"/>
    <property type="match status" value="1"/>
</dbReference>
<accession>A0ABW4B3L8</accession>
<comment type="similarity">
    <text evidence="3">Belongs to the methyl-accepting chemotaxis (MCP) protein family.</text>
</comment>
<keyword evidence="2 4" id="KW-0807">Transducer</keyword>
<evidence type="ECO:0000256" key="1">
    <source>
        <dbReference type="ARBA" id="ARBA00004370"/>
    </source>
</evidence>
<feature type="transmembrane region" description="Helical" evidence="5">
    <location>
        <begin position="142"/>
        <end position="164"/>
    </location>
</feature>
<dbReference type="InterPro" id="IPR035965">
    <property type="entry name" value="PAS-like_dom_sf"/>
</dbReference>